<dbReference type="Proteomes" id="UP000271031">
    <property type="component" value="Unassembled WGS sequence"/>
</dbReference>
<comment type="similarity">
    <text evidence="2">Belongs to the AmiS/UreI family.</text>
</comment>
<evidence type="ECO:0000313" key="9">
    <source>
        <dbReference type="EMBL" id="RNB84507.1"/>
    </source>
</evidence>
<comment type="caution">
    <text evidence="9">The sequence shown here is derived from an EMBL/GenBank/DDBJ whole genome shotgun (WGS) entry which is preliminary data.</text>
</comment>
<evidence type="ECO:0000256" key="6">
    <source>
        <dbReference type="ARBA" id="ARBA00022989"/>
    </source>
</evidence>
<evidence type="ECO:0000256" key="5">
    <source>
        <dbReference type="ARBA" id="ARBA00022692"/>
    </source>
</evidence>
<feature type="transmembrane region" description="Helical" evidence="8">
    <location>
        <begin position="141"/>
        <end position="163"/>
    </location>
</feature>
<dbReference type="RefSeq" id="WP_122919790.1">
    <property type="nucleotide sequence ID" value="NZ_RHHQ01000017.1"/>
</dbReference>
<proteinExistence type="inferred from homology"/>
<evidence type="ECO:0000256" key="3">
    <source>
        <dbReference type="ARBA" id="ARBA00022448"/>
    </source>
</evidence>
<evidence type="ECO:0000256" key="7">
    <source>
        <dbReference type="ARBA" id="ARBA00023136"/>
    </source>
</evidence>
<feature type="transmembrane region" description="Helical" evidence="8">
    <location>
        <begin position="88"/>
        <end position="108"/>
    </location>
</feature>
<feature type="transmembrane region" description="Helical" evidence="8">
    <location>
        <begin position="58"/>
        <end position="76"/>
    </location>
</feature>
<dbReference type="AlphaFoldDB" id="A0A3M8DB64"/>
<dbReference type="Pfam" id="PF02293">
    <property type="entry name" value="AmiS_UreI"/>
    <property type="match status" value="1"/>
</dbReference>
<feature type="transmembrane region" description="Helical" evidence="8">
    <location>
        <begin position="34"/>
        <end position="52"/>
    </location>
</feature>
<keyword evidence="7 8" id="KW-0472">Membrane</keyword>
<sequence>MLGITLLYVGAVLLVNGMMLLGKVSGKGAAMMNLLTGGITLIMNVSTILKALPQDASAYFTAATGLLFSFTYLYVGVNQLLELDGHGLGWYSLFVAVTAVPTAALSFANGDVRFGIIWLLWAFLWALFFLLLALEKPIARFTGYVAITEAVITCWIPGYLLLIDRW</sequence>
<protein>
    <submittedName>
        <fullName evidence="9">AmiS/UreI transporter</fullName>
    </submittedName>
</protein>
<dbReference type="InterPro" id="IPR038523">
    <property type="entry name" value="AmiSUreI_transpt_sf"/>
</dbReference>
<keyword evidence="5 8" id="KW-0812">Transmembrane</keyword>
<dbReference type="EMBL" id="RHHQ01000017">
    <property type="protein sequence ID" value="RNB84507.1"/>
    <property type="molecule type" value="Genomic_DNA"/>
</dbReference>
<accession>A0A3M8DB64</accession>
<keyword evidence="6 8" id="KW-1133">Transmembrane helix</keyword>
<keyword evidence="10" id="KW-1185">Reference proteome</keyword>
<keyword evidence="4" id="KW-1003">Cell membrane</keyword>
<evidence type="ECO:0000313" key="10">
    <source>
        <dbReference type="Proteomes" id="UP000271031"/>
    </source>
</evidence>
<feature type="transmembrane region" description="Helical" evidence="8">
    <location>
        <begin position="6"/>
        <end position="22"/>
    </location>
</feature>
<comment type="subcellular location">
    <subcellularLocation>
        <location evidence="1">Cell membrane</location>
        <topology evidence="1">Multi-pass membrane protein</topology>
    </subcellularLocation>
</comment>
<gene>
    <name evidence="9" type="ORF">EDM56_20550</name>
</gene>
<dbReference type="GO" id="GO:0005886">
    <property type="term" value="C:plasma membrane"/>
    <property type="evidence" value="ECO:0007669"/>
    <property type="project" value="UniProtKB-SubCell"/>
</dbReference>
<evidence type="ECO:0000256" key="1">
    <source>
        <dbReference type="ARBA" id="ARBA00004651"/>
    </source>
</evidence>
<organism evidence="9 10">
    <name type="scientific">Brevibacillus fluminis</name>
    <dbReference type="NCBI Taxonomy" id="511487"/>
    <lineage>
        <taxon>Bacteria</taxon>
        <taxon>Bacillati</taxon>
        <taxon>Bacillota</taxon>
        <taxon>Bacilli</taxon>
        <taxon>Bacillales</taxon>
        <taxon>Paenibacillaceae</taxon>
        <taxon>Brevibacillus</taxon>
    </lineage>
</organism>
<dbReference type="Gene3D" id="1.25.40.600">
    <property type="match status" value="1"/>
</dbReference>
<feature type="transmembrane region" description="Helical" evidence="8">
    <location>
        <begin position="114"/>
        <end position="134"/>
    </location>
</feature>
<dbReference type="OrthoDB" id="6636366at2"/>
<dbReference type="InterPro" id="IPR003211">
    <property type="entry name" value="AmiSUreI_transpt"/>
</dbReference>
<evidence type="ECO:0000256" key="8">
    <source>
        <dbReference type="SAM" id="Phobius"/>
    </source>
</evidence>
<evidence type="ECO:0000256" key="4">
    <source>
        <dbReference type="ARBA" id="ARBA00022475"/>
    </source>
</evidence>
<name>A0A3M8DB64_9BACL</name>
<reference evidence="9 10" key="1">
    <citation type="submission" date="2018-10" db="EMBL/GenBank/DDBJ databases">
        <title>Phylogenomics of Brevibacillus.</title>
        <authorList>
            <person name="Dunlap C."/>
        </authorList>
    </citation>
    <scope>NUCLEOTIDE SEQUENCE [LARGE SCALE GENOMIC DNA]</scope>
    <source>
        <strain evidence="9 10">JCM 15716</strain>
    </source>
</reference>
<evidence type="ECO:0000256" key="2">
    <source>
        <dbReference type="ARBA" id="ARBA00010068"/>
    </source>
</evidence>
<keyword evidence="3" id="KW-0813">Transport</keyword>